<accession>A0A2X1CL06</accession>
<evidence type="ECO:0000313" key="2">
    <source>
        <dbReference type="Proteomes" id="UP000251186"/>
    </source>
</evidence>
<gene>
    <name evidence="1" type="ORF">NCTC11166_02309</name>
</gene>
<evidence type="ECO:0000313" key="1">
    <source>
        <dbReference type="EMBL" id="SPU54921.1"/>
    </source>
</evidence>
<organism evidence="1 2">
    <name type="scientific">Brevundimonas vesicularis</name>
    <name type="common">Pseudomonas vesicularis</name>
    <dbReference type="NCBI Taxonomy" id="41276"/>
    <lineage>
        <taxon>Bacteria</taxon>
        <taxon>Pseudomonadati</taxon>
        <taxon>Pseudomonadota</taxon>
        <taxon>Alphaproteobacteria</taxon>
        <taxon>Caulobacterales</taxon>
        <taxon>Caulobacteraceae</taxon>
        <taxon>Brevundimonas</taxon>
    </lineage>
</organism>
<sequence>MDNGSVNPRSRPGRADLDNSARALLAFLERNRTEKFFEYPFEHSYPHNCCESVCLILTFLLEEKYALDNVTIIKGTRRDVYEHHFWVMVGDLTYDLTAHQFPGHEPIIGVLAHELFLDEFPEWEIETERDFVDRARVISGYHAGVIPF</sequence>
<name>A0A2X1CL06_BREVE</name>
<protein>
    <recommendedName>
        <fullName evidence="3">Microcin J25-processing protein McjB C-terminal domain-containing protein</fullName>
    </recommendedName>
</protein>
<evidence type="ECO:0008006" key="3">
    <source>
        <dbReference type="Google" id="ProtNLM"/>
    </source>
</evidence>
<dbReference type="RefSeq" id="WP_112863012.1">
    <property type="nucleotide sequence ID" value="NZ_UAQP01000014.1"/>
</dbReference>
<proteinExistence type="predicted"/>
<reference evidence="1 2" key="1">
    <citation type="submission" date="2018-06" db="EMBL/GenBank/DDBJ databases">
        <authorList>
            <consortium name="Pathogen Informatics"/>
            <person name="Doyle S."/>
        </authorList>
    </citation>
    <scope>NUCLEOTIDE SEQUENCE [LARGE SCALE GENOMIC DNA]</scope>
    <source>
        <strain evidence="1 2">NCTC11166</strain>
    </source>
</reference>
<dbReference type="EMBL" id="UAQP01000014">
    <property type="protein sequence ID" value="SPU54921.1"/>
    <property type="molecule type" value="Genomic_DNA"/>
</dbReference>
<dbReference type="Proteomes" id="UP000251186">
    <property type="component" value="Unassembled WGS sequence"/>
</dbReference>
<dbReference type="AlphaFoldDB" id="A0A2X1CL06"/>